<reference evidence="4 5" key="1">
    <citation type="submission" date="2016-10" db="EMBL/GenBank/DDBJ databases">
        <title>The genome sequence of Colletotrichum fioriniae PJ7.</title>
        <authorList>
            <person name="Baroncelli R."/>
        </authorList>
    </citation>
    <scope>NUCLEOTIDE SEQUENCE [LARGE SCALE GENOMIC DNA]</scope>
    <source>
        <strain evidence="4 5">IMI 309622</strain>
    </source>
</reference>
<evidence type="ECO:0000256" key="2">
    <source>
        <dbReference type="SAM" id="MobiDB-lite"/>
    </source>
</evidence>
<sequence length="131" mass="14574">MAVNPAPNIGSPVGPPPAPLPFSLQTSQDVSDIQEESNKRKKPPRKLDSEKCQLCRQHKLKCLPQPRTWPQKCDRCLSKGLECSPGEVKKRTRRRAPGEEEPGSMMSIPSDRGSHGQDHDGSSTFWNCEDL</sequence>
<feature type="compositionally biased region" description="Basic and acidic residues" evidence="2">
    <location>
        <begin position="112"/>
        <end position="121"/>
    </location>
</feature>
<evidence type="ECO:0000313" key="5">
    <source>
        <dbReference type="Proteomes" id="UP001240678"/>
    </source>
</evidence>
<comment type="caution">
    <text evidence="4">The sequence shown here is derived from an EMBL/GenBank/DDBJ whole genome shotgun (WGS) entry which is preliminary data.</text>
</comment>
<dbReference type="AlphaFoldDB" id="A0AAI9YWN0"/>
<feature type="compositionally biased region" description="Polar residues" evidence="2">
    <location>
        <begin position="122"/>
        <end position="131"/>
    </location>
</feature>
<dbReference type="InterPro" id="IPR036864">
    <property type="entry name" value="Zn2-C6_fun-type_DNA-bd_sf"/>
</dbReference>
<feature type="compositionally biased region" description="Low complexity" evidence="2">
    <location>
        <begin position="1"/>
        <end position="12"/>
    </location>
</feature>
<dbReference type="InterPro" id="IPR001138">
    <property type="entry name" value="Zn2Cys6_DnaBD"/>
</dbReference>
<evidence type="ECO:0000259" key="3">
    <source>
        <dbReference type="PROSITE" id="PS50048"/>
    </source>
</evidence>
<dbReference type="GeneID" id="85339023"/>
<dbReference type="EMBL" id="MOOE01000007">
    <property type="protein sequence ID" value="KAK1527048.1"/>
    <property type="molecule type" value="Genomic_DNA"/>
</dbReference>
<organism evidence="4 5">
    <name type="scientific">Colletotrichum costaricense</name>
    <dbReference type="NCBI Taxonomy" id="1209916"/>
    <lineage>
        <taxon>Eukaryota</taxon>
        <taxon>Fungi</taxon>
        <taxon>Dikarya</taxon>
        <taxon>Ascomycota</taxon>
        <taxon>Pezizomycotina</taxon>
        <taxon>Sordariomycetes</taxon>
        <taxon>Hypocreomycetidae</taxon>
        <taxon>Glomerellales</taxon>
        <taxon>Glomerellaceae</taxon>
        <taxon>Colletotrichum</taxon>
        <taxon>Colletotrichum acutatum species complex</taxon>
    </lineage>
</organism>
<keyword evidence="5" id="KW-1185">Reference proteome</keyword>
<dbReference type="SUPFAM" id="SSF57701">
    <property type="entry name" value="Zn2/Cys6 DNA-binding domain"/>
    <property type="match status" value="1"/>
</dbReference>
<evidence type="ECO:0000256" key="1">
    <source>
        <dbReference type="ARBA" id="ARBA00023242"/>
    </source>
</evidence>
<keyword evidence="1" id="KW-0539">Nucleus</keyword>
<evidence type="ECO:0000313" key="4">
    <source>
        <dbReference type="EMBL" id="KAK1527048.1"/>
    </source>
</evidence>
<gene>
    <name evidence="4" type="ORF">CCOS01_07310</name>
</gene>
<name>A0AAI9YWN0_9PEZI</name>
<dbReference type="PROSITE" id="PS50048">
    <property type="entry name" value="ZN2_CY6_FUNGAL_2"/>
    <property type="match status" value="1"/>
</dbReference>
<dbReference type="Gene3D" id="4.10.240.10">
    <property type="entry name" value="Zn(2)-C6 fungal-type DNA-binding domain"/>
    <property type="match status" value="1"/>
</dbReference>
<feature type="domain" description="Zn(2)-C6 fungal-type" evidence="3">
    <location>
        <begin position="51"/>
        <end position="84"/>
    </location>
</feature>
<accession>A0AAI9YWN0</accession>
<proteinExistence type="predicted"/>
<feature type="region of interest" description="Disordered" evidence="2">
    <location>
        <begin position="1"/>
        <end position="49"/>
    </location>
</feature>
<dbReference type="RefSeq" id="XP_060313368.1">
    <property type="nucleotide sequence ID" value="XM_060455476.1"/>
</dbReference>
<dbReference type="GO" id="GO:0008270">
    <property type="term" value="F:zinc ion binding"/>
    <property type="evidence" value="ECO:0007669"/>
    <property type="project" value="InterPro"/>
</dbReference>
<dbReference type="GO" id="GO:0000981">
    <property type="term" value="F:DNA-binding transcription factor activity, RNA polymerase II-specific"/>
    <property type="evidence" value="ECO:0007669"/>
    <property type="project" value="InterPro"/>
</dbReference>
<protein>
    <submittedName>
        <fullName evidence="4">Ankyrin-2 ankyrin</fullName>
    </submittedName>
</protein>
<feature type="region of interest" description="Disordered" evidence="2">
    <location>
        <begin position="86"/>
        <end position="131"/>
    </location>
</feature>
<dbReference type="Proteomes" id="UP001240678">
    <property type="component" value="Unassembled WGS sequence"/>
</dbReference>